<evidence type="ECO:0000256" key="1">
    <source>
        <dbReference type="ARBA" id="ARBA00005254"/>
    </source>
</evidence>
<protein>
    <submittedName>
        <fullName evidence="2">Enoyl-CoA hydratase</fullName>
    </submittedName>
</protein>
<accession>A0ABQ5VAH5</accession>
<evidence type="ECO:0000313" key="2">
    <source>
        <dbReference type="EMBL" id="GLQ24514.1"/>
    </source>
</evidence>
<comment type="caution">
    <text evidence="2">The sequence shown here is derived from an EMBL/GenBank/DDBJ whole genome shotgun (WGS) entry which is preliminary data.</text>
</comment>
<keyword evidence="3" id="KW-1185">Reference proteome</keyword>
<dbReference type="Pfam" id="PF00378">
    <property type="entry name" value="ECH_1"/>
    <property type="match status" value="1"/>
</dbReference>
<dbReference type="RefSeq" id="WP_284390988.1">
    <property type="nucleotide sequence ID" value="NZ_BSNK01000002.1"/>
</dbReference>
<reference evidence="2" key="2">
    <citation type="submission" date="2023-01" db="EMBL/GenBank/DDBJ databases">
        <title>Draft genome sequence of Algimonas ampicilliniresistens strain NBRC 108219.</title>
        <authorList>
            <person name="Sun Q."/>
            <person name="Mori K."/>
        </authorList>
    </citation>
    <scope>NUCLEOTIDE SEQUENCE</scope>
    <source>
        <strain evidence="2">NBRC 108219</strain>
    </source>
</reference>
<dbReference type="InterPro" id="IPR014748">
    <property type="entry name" value="Enoyl-CoA_hydra_C"/>
</dbReference>
<dbReference type="Proteomes" id="UP001161391">
    <property type="component" value="Unassembled WGS sequence"/>
</dbReference>
<evidence type="ECO:0000313" key="3">
    <source>
        <dbReference type="Proteomes" id="UP001161391"/>
    </source>
</evidence>
<sequence>MAYECFDVSIEDQIAHIRLSRPEKRNAMSPSFWADLPEIVRDIDDNAKARVIVISADTTGERPIFSAGIDVSMFSSGGVSGNDKNNPQHGAVFYQNVLRLQDSFTALENCRIPVIVAIHGGCIGGGVDLITACDMRYGTSDAYITIYEINVGMTADVGTFPRILNHMPEGVVRELAYTGRRMDAEECEQRGLFNATYESDEAMMEAVMATARQIASKPPLAIYGCKRIITYARDHSTADTLDQIGVWNMSMLIPSEMMEAMMAKGQKRAGTFADLPKVARD</sequence>
<name>A0ABQ5VAH5_9PROT</name>
<reference evidence="2" key="1">
    <citation type="journal article" date="2014" name="Int. J. Syst. Evol. Microbiol.">
        <title>Complete genome of a new Firmicutes species belonging to the dominant human colonic microbiota ('Ruminococcus bicirculans') reveals two chromosomes and a selective capacity to utilize plant glucans.</title>
        <authorList>
            <consortium name="NISC Comparative Sequencing Program"/>
            <person name="Wegmann U."/>
            <person name="Louis P."/>
            <person name="Goesmann A."/>
            <person name="Henrissat B."/>
            <person name="Duncan S.H."/>
            <person name="Flint H.J."/>
        </authorList>
    </citation>
    <scope>NUCLEOTIDE SEQUENCE</scope>
    <source>
        <strain evidence="2">NBRC 108219</strain>
    </source>
</reference>
<dbReference type="SUPFAM" id="SSF52096">
    <property type="entry name" value="ClpP/crotonase"/>
    <property type="match status" value="1"/>
</dbReference>
<dbReference type="EMBL" id="BSNK01000002">
    <property type="protein sequence ID" value="GLQ24514.1"/>
    <property type="molecule type" value="Genomic_DNA"/>
</dbReference>
<organism evidence="2 3">
    <name type="scientific">Algimonas ampicilliniresistens</name>
    <dbReference type="NCBI Taxonomy" id="1298735"/>
    <lineage>
        <taxon>Bacteria</taxon>
        <taxon>Pseudomonadati</taxon>
        <taxon>Pseudomonadota</taxon>
        <taxon>Alphaproteobacteria</taxon>
        <taxon>Maricaulales</taxon>
        <taxon>Robiginitomaculaceae</taxon>
        <taxon>Algimonas</taxon>
    </lineage>
</organism>
<comment type="similarity">
    <text evidence="1">Belongs to the enoyl-CoA hydratase/isomerase family.</text>
</comment>
<dbReference type="InterPro" id="IPR001753">
    <property type="entry name" value="Enoyl-CoA_hydra/iso"/>
</dbReference>
<dbReference type="InterPro" id="IPR029045">
    <property type="entry name" value="ClpP/crotonase-like_dom_sf"/>
</dbReference>
<dbReference type="Gene3D" id="1.10.12.10">
    <property type="entry name" value="Lyase 2-enoyl-coa Hydratase, Chain A, domain 2"/>
    <property type="match status" value="1"/>
</dbReference>
<dbReference type="Gene3D" id="3.90.226.10">
    <property type="entry name" value="2-enoyl-CoA Hydratase, Chain A, domain 1"/>
    <property type="match status" value="1"/>
</dbReference>
<dbReference type="CDD" id="cd06558">
    <property type="entry name" value="crotonase-like"/>
    <property type="match status" value="1"/>
</dbReference>
<dbReference type="PANTHER" id="PTHR43149">
    <property type="entry name" value="ENOYL-COA HYDRATASE"/>
    <property type="match status" value="1"/>
</dbReference>
<gene>
    <name evidence="2" type="ORF">GCM10007853_23880</name>
</gene>
<dbReference type="InterPro" id="IPR045002">
    <property type="entry name" value="Ech1-like"/>
</dbReference>
<proteinExistence type="inferred from homology"/>